<evidence type="ECO:0000313" key="2">
    <source>
        <dbReference type="EMBL" id="SPQ25485.1"/>
    </source>
</evidence>
<evidence type="ECO:0000313" key="3">
    <source>
        <dbReference type="Proteomes" id="UP000289323"/>
    </source>
</evidence>
<proteinExistence type="predicted"/>
<protein>
    <submittedName>
        <fullName evidence="2">3492179f-b228-4410-957d-c3bdfd238074</fullName>
    </submittedName>
</protein>
<feature type="region of interest" description="Disordered" evidence="1">
    <location>
        <begin position="274"/>
        <end position="366"/>
    </location>
</feature>
<sequence>MMHECRRVFPLHTSAAIRPVTWEYLKNGWRLFVCCPRRHLSSLALFGAYHLFTDARADVDADDDNDNHDDNDDSDDDDDDDDACSHVSLQLPGKVAPISGPSSPEEGDIAYLHRADEFSPADYDYLIRPPPKRRMGYIPELATGHPVIIIRRVADQLLVAPISKLGASPDNDYLAPWKRPWHRKKDPEDFRAFEGSERPSNRRPPLSLVPGQALPHPRASWVYVQSAWVVPLSVLGRFTRVAGVLRVDPASLRDLRAHMEARCRAWSDCLRRLGLPPPSTPPSPPPTTTAPPTPSPAAAPSPTSKRAASSYAAVAARGALRGNPAAPSSSPPVVNVPVASSGGGRSAGGRSRAAWRASRPGGRPPK</sequence>
<feature type="compositionally biased region" description="Pro residues" evidence="1">
    <location>
        <begin position="275"/>
        <end position="299"/>
    </location>
</feature>
<reference evidence="2 3" key="1">
    <citation type="submission" date="2018-04" db="EMBL/GenBank/DDBJ databases">
        <authorList>
            <person name="Huttner S."/>
            <person name="Dainat J."/>
        </authorList>
    </citation>
    <scope>NUCLEOTIDE SEQUENCE [LARGE SCALE GENOMIC DNA]</scope>
</reference>
<feature type="compositionally biased region" description="Low complexity" evidence="1">
    <location>
        <begin position="300"/>
        <end position="340"/>
    </location>
</feature>
<dbReference type="Proteomes" id="UP000289323">
    <property type="component" value="Unassembled WGS sequence"/>
</dbReference>
<dbReference type="AlphaFoldDB" id="A0A446BSI1"/>
<gene>
    <name evidence="2" type="ORF">TT172_LOCUS7904</name>
</gene>
<feature type="compositionally biased region" description="Basic and acidic residues" evidence="1">
    <location>
        <begin position="191"/>
        <end position="200"/>
    </location>
</feature>
<organism evidence="2 3">
    <name type="scientific">Thermothielavioides terrestris</name>
    <dbReference type="NCBI Taxonomy" id="2587410"/>
    <lineage>
        <taxon>Eukaryota</taxon>
        <taxon>Fungi</taxon>
        <taxon>Dikarya</taxon>
        <taxon>Ascomycota</taxon>
        <taxon>Pezizomycotina</taxon>
        <taxon>Sordariomycetes</taxon>
        <taxon>Sordariomycetidae</taxon>
        <taxon>Sordariales</taxon>
        <taxon>Chaetomiaceae</taxon>
        <taxon>Thermothielavioides</taxon>
    </lineage>
</organism>
<accession>A0A446BSI1</accession>
<feature type="region of interest" description="Disordered" evidence="1">
    <location>
        <begin position="59"/>
        <end position="83"/>
    </location>
</feature>
<name>A0A446BSI1_9PEZI</name>
<feature type="region of interest" description="Disordered" evidence="1">
    <location>
        <begin position="191"/>
        <end position="211"/>
    </location>
</feature>
<dbReference type="EMBL" id="OUUZ01000015">
    <property type="protein sequence ID" value="SPQ25485.1"/>
    <property type="molecule type" value="Genomic_DNA"/>
</dbReference>
<evidence type="ECO:0000256" key="1">
    <source>
        <dbReference type="SAM" id="MobiDB-lite"/>
    </source>
</evidence>
<feature type="compositionally biased region" description="Acidic residues" evidence="1">
    <location>
        <begin position="60"/>
        <end position="82"/>
    </location>
</feature>
<feature type="compositionally biased region" description="Low complexity" evidence="1">
    <location>
        <begin position="348"/>
        <end position="366"/>
    </location>
</feature>